<evidence type="ECO:0000256" key="1">
    <source>
        <dbReference type="SAM" id="MobiDB-lite"/>
    </source>
</evidence>
<reference evidence="2" key="4">
    <citation type="journal article" date="2022" name="PLoS Pathog.">
        <title>Chromosome-level genome of Schistosoma haematobium underpins genome-wide explorations of molecular variation.</title>
        <authorList>
            <person name="Stroehlein A.J."/>
            <person name="Korhonen P.K."/>
            <person name="Lee V.V."/>
            <person name="Ralph S.A."/>
            <person name="Mentink-Kane M."/>
            <person name="You H."/>
            <person name="McManus D.P."/>
            <person name="Tchuente L.T."/>
            <person name="Stothard J.R."/>
            <person name="Kaur P."/>
            <person name="Dudchenko O."/>
            <person name="Aiden E.L."/>
            <person name="Yang B."/>
            <person name="Yang H."/>
            <person name="Emery A.M."/>
            <person name="Webster B.L."/>
            <person name="Brindley P.J."/>
            <person name="Rollinson D."/>
            <person name="Chang B.C.H."/>
            <person name="Gasser R.B."/>
            <person name="Young N.D."/>
        </authorList>
    </citation>
    <scope>NUCLEOTIDE SEQUENCE</scope>
</reference>
<gene>
    <name evidence="2" type="ORF">MS3_00003080</name>
</gene>
<dbReference type="AlphaFoldDB" id="A0A922LNB3"/>
<keyword evidence="3" id="KW-1185">Reference proteome</keyword>
<feature type="compositionally biased region" description="Basic and acidic residues" evidence="1">
    <location>
        <begin position="81"/>
        <end position="111"/>
    </location>
</feature>
<dbReference type="KEGG" id="shx:MS3_00003080"/>
<dbReference type="EMBL" id="AMPZ03000002">
    <property type="protein sequence ID" value="KAH9590364.1"/>
    <property type="molecule type" value="Genomic_DNA"/>
</dbReference>
<dbReference type="OrthoDB" id="6145342at2759"/>
<dbReference type="Proteomes" id="UP000471633">
    <property type="component" value="Unassembled WGS sequence"/>
</dbReference>
<feature type="region of interest" description="Disordered" evidence="1">
    <location>
        <begin position="78"/>
        <end position="117"/>
    </location>
</feature>
<reference evidence="2" key="2">
    <citation type="journal article" date="2019" name="Gigascience">
        <title>High-quality Schistosoma haematobium genome achieved by single-molecule and long-range sequencing.</title>
        <authorList>
            <person name="Stroehlein A.J."/>
            <person name="Korhonen P.K."/>
            <person name="Chong T.M."/>
            <person name="Lim Y.L."/>
            <person name="Chan K.G."/>
            <person name="Webster B."/>
            <person name="Rollinson D."/>
            <person name="Brindley P.J."/>
            <person name="Gasser R.B."/>
            <person name="Young N.D."/>
        </authorList>
    </citation>
    <scope>NUCLEOTIDE SEQUENCE</scope>
</reference>
<sequence>MGEDNVKVALQQFLTSYRITLSPNCQDEKSPAETMFGRLIRTFFDILNPKERMRGLQKNKEGDCSSTREFKADASVCACDIRPDDPPPQSEMRKNGLKSEVKRRSPRERKQTKFLQINPKLKSYDQNYVV</sequence>
<protein>
    <submittedName>
        <fullName evidence="2">Uncharacterized protein</fullName>
    </submittedName>
</protein>
<evidence type="ECO:0000313" key="3">
    <source>
        <dbReference type="Proteomes" id="UP000471633"/>
    </source>
</evidence>
<name>A0A922LNB3_SCHHA</name>
<comment type="caution">
    <text evidence="2">The sequence shown here is derived from an EMBL/GenBank/DDBJ whole genome shotgun (WGS) entry which is preliminary data.</text>
</comment>
<dbReference type="CTD" id="75577049"/>
<reference evidence="2" key="3">
    <citation type="submission" date="2021-06" db="EMBL/GenBank/DDBJ databases">
        <title>Chromosome-level genome assembly for S. haematobium.</title>
        <authorList>
            <person name="Stroehlein A.J."/>
        </authorList>
    </citation>
    <scope>NUCLEOTIDE SEQUENCE</scope>
</reference>
<reference evidence="2" key="1">
    <citation type="journal article" date="2012" name="Nat. Genet.">
        <title>Whole-genome sequence of Schistosoma haematobium.</title>
        <authorList>
            <person name="Young N.D."/>
            <person name="Jex A.R."/>
            <person name="Li B."/>
            <person name="Liu S."/>
            <person name="Yang L."/>
            <person name="Xiong Z."/>
            <person name="Li Y."/>
            <person name="Cantacessi C."/>
            <person name="Hall R.S."/>
            <person name="Xu X."/>
            <person name="Chen F."/>
            <person name="Wu X."/>
            <person name="Zerlotini A."/>
            <person name="Oliveira G."/>
            <person name="Hofmann A."/>
            <person name="Zhang G."/>
            <person name="Fang X."/>
            <person name="Kang Y."/>
            <person name="Campbell B.E."/>
            <person name="Loukas A."/>
            <person name="Ranganathan S."/>
            <person name="Rollinson D."/>
            <person name="Rinaldi G."/>
            <person name="Brindley P.J."/>
            <person name="Yang H."/>
            <person name="Wang J."/>
            <person name="Wang J."/>
            <person name="Gasser R.B."/>
        </authorList>
    </citation>
    <scope>NUCLEOTIDE SEQUENCE</scope>
</reference>
<dbReference type="RefSeq" id="XP_051070786.1">
    <property type="nucleotide sequence ID" value="XM_051210768.1"/>
</dbReference>
<organism evidence="2 3">
    <name type="scientific">Schistosoma haematobium</name>
    <name type="common">Blood fluke</name>
    <dbReference type="NCBI Taxonomy" id="6185"/>
    <lineage>
        <taxon>Eukaryota</taxon>
        <taxon>Metazoa</taxon>
        <taxon>Spiralia</taxon>
        <taxon>Lophotrochozoa</taxon>
        <taxon>Platyhelminthes</taxon>
        <taxon>Trematoda</taxon>
        <taxon>Digenea</taxon>
        <taxon>Strigeidida</taxon>
        <taxon>Schistosomatoidea</taxon>
        <taxon>Schistosomatidae</taxon>
        <taxon>Schistosoma</taxon>
    </lineage>
</organism>
<evidence type="ECO:0000313" key="2">
    <source>
        <dbReference type="EMBL" id="KAH9590364.1"/>
    </source>
</evidence>
<accession>A0A922LNB3</accession>
<dbReference type="GeneID" id="75577049"/>
<proteinExistence type="predicted"/>